<name>A0AAN8I1C6_9EURO</name>
<sequence>MDPEKQTLALTGTERLQSGRPQWARSHRFLTISTTFIWLLFAYDVFFHAGRFRNPMTDVNGLMCLFSVLLVTINAYLEWHAKQDDSDADKLLKITSRVLQSVAIAFAIIPCYNWYNEIGSVPLGYAKQIIQQLRTMAKMQELSGEALSLTSVGINNCVLLATGAWQNSTAYARFGEITGEMEVLAATMEAVAAGME</sequence>
<dbReference type="EMBL" id="JAKLMC020000044">
    <property type="protein sequence ID" value="KAK5948677.1"/>
    <property type="molecule type" value="Genomic_DNA"/>
</dbReference>
<dbReference type="AlphaFoldDB" id="A0AAN8I1C6"/>
<proteinExistence type="predicted"/>
<gene>
    <name evidence="2" type="ORF">OHC33_010280</name>
</gene>
<reference evidence="2 3" key="1">
    <citation type="submission" date="2022-12" db="EMBL/GenBank/DDBJ databases">
        <title>Genomic features and morphological characterization of a novel Knufia sp. strain isolated from spacecraft assembly facility.</title>
        <authorList>
            <person name="Teixeira M."/>
            <person name="Chander A.M."/>
            <person name="Stajich J.E."/>
            <person name="Venkateswaran K."/>
        </authorList>
    </citation>
    <scope>NUCLEOTIDE SEQUENCE [LARGE SCALE GENOMIC DNA]</scope>
    <source>
        <strain evidence="2 3">FJI-L2-BK-P2</strain>
    </source>
</reference>
<evidence type="ECO:0000313" key="2">
    <source>
        <dbReference type="EMBL" id="KAK5948677.1"/>
    </source>
</evidence>
<keyword evidence="3" id="KW-1185">Reference proteome</keyword>
<evidence type="ECO:0000313" key="3">
    <source>
        <dbReference type="Proteomes" id="UP001316803"/>
    </source>
</evidence>
<organism evidence="2 3">
    <name type="scientific">Knufia fluminis</name>
    <dbReference type="NCBI Taxonomy" id="191047"/>
    <lineage>
        <taxon>Eukaryota</taxon>
        <taxon>Fungi</taxon>
        <taxon>Dikarya</taxon>
        <taxon>Ascomycota</taxon>
        <taxon>Pezizomycotina</taxon>
        <taxon>Eurotiomycetes</taxon>
        <taxon>Chaetothyriomycetidae</taxon>
        <taxon>Chaetothyriales</taxon>
        <taxon>Trichomeriaceae</taxon>
        <taxon>Knufia</taxon>
    </lineage>
</organism>
<feature type="transmembrane region" description="Helical" evidence="1">
    <location>
        <begin position="29"/>
        <end position="47"/>
    </location>
</feature>
<feature type="transmembrane region" description="Helical" evidence="1">
    <location>
        <begin position="98"/>
        <end position="115"/>
    </location>
</feature>
<protein>
    <submittedName>
        <fullName evidence="2">Uncharacterized protein</fullName>
    </submittedName>
</protein>
<evidence type="ECO:0000256" key="1">
    <source>
        <dbReference type="SAM" id="Phobius"/>
    </source>
</evidence>
<keyword evidence="1" id="KW-0472">Membrane</keyword>
<keyword evidence="1" id="KW-0812">Transmembrane</keyword>
<feature type="transmembrane region" description="Helical" evidence="1">
    <location>
        <begin position="59"/>
        <end position="77"/>
    </location>
</feature>
<accession>A0AAN8I1C6</accession>
<dbReference type="Proteomes" id="UP001316803">
    <property type="component" value="Unassembled WGS sequence"/>
</dbReference>
<keyword evidence="1" id="KW-1133">Transmembrane helix</keyword>
<comment type="caution">
    <text evidence="2">The sequence shown here is derived from an EMBL/GenBank/DDBJ whole genome shotgun (WGS) entry which is preliminary data.</text>
</comment>